<dbReference type="RefSeq" id="XP_001451900.1">
    <property type="nucleotide sequence ID" value="XM_001451863.1"/>
</dbReference>
<name>A0DN86_PARTE</name>
<evidence type="ECO:0000313" key="2">
    <source>
        <dbReference type="Proteomes" id="UP000000600"/>
    </source>
</evidence>
<reference evidence="1 2" key="1">
    <citation type="journal article" date="2006" name="Nature">
        <title>Global trends of whole-genome duplications revealed by the ciliate Paramecium tetraurelia.</title>
        <authorList>
            <consortium name="Genoscope"/>
            <person name="Aury J.-M."/>
            <person name="Jaillon O."/>
            <person name="Duret L."/>
            <person name="Noel B."/>
            <person name="Jubin C."/>
            <person name="Porcel B.M."/>
            <person name="Segurens B."/>
            <person name="Daubin V."/>
            <person name="Anthouard V."/>
            <person name="Aiach N."/>
            <person name="Arnaiz O."/>
            <person name="Billaut A."/>
            <person name="Beisson J."/>
            <person name="Blanc I."/>
            <person name="Bouhouche K."/>
            <person name="Camara F."/>
            <person name="Duharcourt S."/>
            <person name="Guigo R."/>
            <person name="Gogendeau D."/>
            <person name="Katinka M."/>
            <person name="Keller A.-M."/>
            <person name="Kissmehl R."/>
            <person name="Klotz C."/>
            <person name="Koll F."/>
            <person name="Le Moue A."/>
            <person name="Lepere C."/>
            <person name="Malinsky S."/>
            <person name="Nowacki M."/>
            <person name="Nowak J.K."/>
            <person name="Plattner H."/>
            <person name="Poulain J."/>
            <person name="Ruiz F."/>
            <person name="Serrano V."/>
            <person name="Zagulski M."/>
            <person name="Dessen P."/>
            <person name="Betermier M."/>
            <person name="Weissenbach J."/>
            <person name="Scarpelli C."/>
            <person name="Schachter V."/>
            <person name="Sperling L."/>
            <person name="Meyer E."/>
            <person name="Cohen J."/>
            <person name="Wincker P."/>
        </authorList>
    </citation>
    <scope>NUCLEOTIDE SEQUENCE [LARGE SCALE GENOMIC DNA]</scope>
    <source>
        <strain evidence="1 2">Stock d4-2</strain>
    </source>
</reference>
<gene>
    <name evidence="1" type="ORF">GSPATT00018708001</name>
</gene>
<dbReference type="AlphaFoldDB" id="A0DN86"/>
<dbReference type="InParanoid" id="A0DN86"/>
<dbReference type="GeneID" id="5037685"/>
<dbReference type="KEGG" id="ptm:GSPATT00018708001"/>
<dbReference type="EMBL" id="CT868507">
    <property type="protein sequence ID" value="CAK84503.1"/>
    <property type="molecule type" value="Genomic_DNA"/>
</dbReference>
<dbReference type="HOGENOM" id="CLU_3128335_0_0_1"/>
<sequence length="50" mass="5867">MVETRNIHPMLKLEADLGFETSSHPIRDHFAKVPEARAFLQEIRSYQVTR</sequence>
<dbReference type="Proteomes" id="UP000000600">
    <property type="component" value="Unassembled WGS sequence"/>
</dbReference>
<organism evidence="1 2">
    <name type="scientific">Paramecium tetraurelia</name>
    <dbReference type="NCBI Taxonomy" id="5888"/>
    <lineage>
        <taxon>Eukaryota</taxon>
        <taxon>Sar</taxon>
        <taxon>Alveolata</taxon>
        <taxon>Ciliophora</taxon>
        <taxon>Intramacronucleata</taxon>
        <taxon>Oligohymenophorea</taxon>
        <taxon>Peniculida</taxon>
        <taxon>Parameciidae</taxon>
        <taxon>Paramecium</taxon>
    </lineage>
</organism>
<accession>A0DN86</accession>
<keyword evidence="2" id="KW-1185">Reference proteome</keyword>
<proteinExistence type="predicted"/>
<evidence type="ECO:0000313" key="1">
    <source>
        <dbReference type="EMBL" id="CAK84503.1"/>
    </source>
</evidence>
<protein>
    <submittedName>
        <fullName evidence="1">Uncharacterized protein</fullName>
    </submittedName>
</protein>